<feature type="signal peptide" evidence="2">
    <location>
        <begin position="1"/>
        <end position="25"/>
    </location>
</feature>
<organism evidence="3 4">
    <name type="scientific">Marasmiellus scandens</name>
    <dbReference type="NCBI Taxonomy" id="2682957"/>
    <lineage>
        <taxon>Eukaryota</taxon>
        <taxon>Fungi</taxon>
        <taxon>Dikarya</taxon>
        <taxon>Basidiomycota</taxon>
        <taxon>Agaricomycotina</taxon>
        <taxon>Agaricomycetes</taxon>
        <taxon>Agaricomycetidae</taxon>
        <taxon>Agaricales</taxon>
        <taxon>Marasmiineae</taxon>
        <taxon>Omphalotaceae</taxon>
        <taxon>Marasmiellus</taxon>
    </lineage>
</organism>
<evidence type="ECO:0000313" key="3">
    <source>
        <dbReference type="EMBL" id="KAK7460662.1"/>
    </source>
</evidence>
<keyword evidence="4" id="KW-1185">Reference proteome</keyword>
<gene>
    <name evidence="3" type="ORF">VKT23_009377</name>
</gene>
<feature type="region of interest" description="Disordered" evidence="1">
    <location>
        <begin position="233"/>
        <end position="282"/>
    </location>
</feature>
<proteinExistence type="predicted"/>
<feature type="region of interest" description="Disordered" evidence="1">
    <location>
        <begin position="301"/>
        <end position="320"/>
    </location>
</feature>
<evidence type="ECO:0000256" key="2">
    <source>
        <dbReference type="SAM" id="SignalP"/>
    </source>
</evidence>
<comment type="caution">
    <text evidence="3">The sequence shown here is derived from an EMBL/GenBank/DDBJ whole genome shotgun (WGS) entry which is preliminary data.</text>
</comment>
<name>A0ABR1JG33_9AGAR</name>
<feature type="chain" id="PRO_5046733520" evidence="2">
    <location>
        <begin position="26"/>
        <end position="362"/>
    </location>
</feature>
<feature type="region of interest" description="Disordered" evidence="1">
    <location>
        <begin position="154"/>
        <end position="173"/>
    </location>
</feature>
<feature type="region of interest" description="Disordered" evidence="1">
    <location>
        <begin position="48"/>
        <end position="69"/>
    </location>
</feature>
<evidence type="ECO:0000313" key="4">
    <source>
        <dbReference type="Proteomes" id="UP001498398"/>
    </source>
</evidence>
<feature type="compositionally biased region" description="Low complexity" evidence="1">
    <location>
        <begin position="255"/>
        <end position="278"/>
    </location>
</feature>
<evidence type="ECO:0000256" key="1">
    <source>
        <dbReference type="SAM" id="MobiDB-lite"/>
    </source>
</evidence>
<reference evidence="3 4" key="1">
    <citation type="submission" date="2024-01" db="EMBL/GenBank/DDBJ databases">
        <title>A draft genome for the cacao thread blight pathogen Marasmiellus scandens.</title>
        <authorList>
            <person name="Baruah I.K."/>
            <person name="Leung J."/>
            <person name="Bukari Y."/>
            <person name="Amoako-Attah I."/>
            <person name="Meinhardt L.W."/>
            <person name="Bailey B.A."/>
            <person name="Cohen S.P."/>
        </authorList>
    </citation>
    <scope>NUCLEOTIDE SEQUENCE [LARGE SCALE GENOMIC DNA]</scope>
    <source>
        <strain evidence="3 4">GH-19</strain>
    </source>
</reference>
<keyword evidence="2" id="KW-0732">Signal</keyword>
<accession>A0ABR1JG33</accession>
<protein>
    <submittedName>
        <fullName evidence="3">Uncharacterized protein</fullName>
    </submittedName>
</protein>
<feature type="region of interest" description="Disordered" evidence="1">
    <location>
        <begin position="95"/>
        <end position="128"/>
    </location>
</feature>
<sequence>MATTFWLLATLFWVLLTWYYQETSPNKLPRKNNGYSGMPGGYRETRLRDASTGRWSSKDTMVSPSSIPNRLHRTAGTGISLAEFSLQLETLADDQGSGECEALDTNRRRTQVGGGDSRQGGRRSKRSNVLYPASAIPSGSHTLTDVGYENTIDSGPVTASSSHSARGTRKNRTVLNVRSPVVGVNEQDDANQSMDADVHMSYFPDTASSTPVIPPASGQLPDINDAFQYMGTKPLLKGTPKSAPTTPLNNRSRKQSTGSSSRSKTKSKSLNSTPSSASFNDFLQRNGFMPMEFGAFPTTPSRTPATQAGHSPFVHVGSKRRSRNPITAMTRVEDELGIDHIKMETNEMDLDGFEDKEKMEVD</sequence>
<dbReference type="Proteomes" id="UP001498398">
    <property type="component" value="Unassembled WGS sequence"/>
</dbReference>
<dbReference type="EMBL" id="JBANRG010000015">
    <property type="protein sequence ID" value="KAK7460662.1"/>
    <property type="molecule type" value="Genomic_DNA"/>
</dbReference>
<feature type="compositionally biased region" description="Polar residues" evidence="1">
    <location>
        <begin position="53"/>
        <end position="68"/>
    </location>
</feature>
<feature type="compositionally biased region" description="Polar residues" evidence="1">
    <location>
        <begin position="154"/>
        <end position="165"/>
    </location>
</feature>